<protein>
    <submittedName>
        <fullName evidence="3">Uncharacterized protein</fullName>
    </submittedName>
</protein>
<evidence type="ECO:0000313" key="4">
    <source>
        <dbReference type="Proteomes" id="UP000811246"/>
    </source>
</evidence>
<dbReference type="InterPro" id="IPR059000">
    <property type="entry name" value="ATPase_P-type_domA"/>
</dbReference>
<reference evidence="3" key="1">
    <citation type="submission" date="2021-01" db="EMBL/GenBank/DDBJ databases">
        <authorList>
            <person name="Lovell J.T."/>
            <person name="Bentley N."/>
            <person name="Bhattarai G."/>
            <person name="Jenkins J.W."/>
            <person name="Sreedasyam A."/>
            <person name="Alarcon Y."/>
            <person name="Bock C."/>
            <person name="Boston L."/>
            <person name="Carlson J."/>
            <person name="Cervantes K."/>
            <person name="Clermont K."/>
            <person name="Krom N."/>
            <person name="Kubenka K."/>
            <person name="Mamidi S."/>
            <person name="Mattison C."/>
            <person name="Monteros M."/>
            <person name="Pisani C."/>
            <person name="Plott C."/>
            <person name="Rajasekar S."/>
            <person name="Rhein H.S."/>
            <person name="Rohla C."/>
            <person name="Song M."/>
            <person name="Hilaire R.S."/>
            <person name="Shu S."/>
            <person name="Wells L."/>
            <person name="Wang X."/>
            <person name="Webber J."/>
            <person name="Heerema R.J."/>
            <person name="Klein P."/>
            <person name="Conner P."/>
            <person name="Grauke L."/>
            <person name="Grimwood J."/>
            <person name="Schmutz J."/>
            <person name="Randall J.J."/>
        </authorList>
    </citation>
    <scope>NUCLEOTIDE SEQUENCE</scope>
    <source>
        <tissue evidence="3">Leaf</tissue>
    </source>
</reference>
<dbReference type="Pfam" id="PF00122">
    <property type="entry name" value="E1-E2_ATPase"/>
    <property type="match status" value="1"/>
</dbReference>
<dbReference type="Pfam" id="PF00291">
    <property type="entry name" value="PALP"/>
    <property type="match status" value="1"/>
</dbReference>
<proteinExistence type="predicted"/>
<dbReference type="PANTHER" id="PTHR10314">
    <property type="entry name" value="CYSTATHIONINE BETA-SYNTHASE"/>
    <property type="match status" value="1"/>
</dbReference>
<dbReference type="InterPro" id="IPR001926">
    <property type="entry name" value="TrpB-like_PALP"/>
</dbReference>
<comment type="caution">
    <text evidence="3">The sequence shown here is derived from an EMBL/GenBank/DDBJ whole genome shotgun (WGS) entry which is preliminary data.</text>
</comment>
<evidence type="ECO:0000313" key="3">
    <source>
        <dbReference type="EMBL" id="KAG6673027.1"/>
    </source>
</evidence>
<evidence type="ECO:0000259" key="2">
    <source>
        <dbReference type="Pfam" id="PF00291"/>
    </source>
</evidence>
<sequence length="605" mass="67296">MHEGTLADAAEHIFQFNEEDPNTNAHLAENLRGKKFFARPMLVVLLLRGVFEPFDRGGEHILVFPCINIRGMFYVGDGTLIGIIDIRMKGTRQIVGWPPIRLIMKNSLATTSTNKSMILAIDGTRKSKESGDTHNDVDGAMVGQVIIVKDNYLLTPIDLVARALLNGGVFVKHRRPAETNCFIGGGSWKNLMVLQVLVDKKVTPLLLNKLLHRTVFEWPGIIGTVVQRIPLKNTFGPSLNTICLPALLIGIMPPHWPFDRGRERNHAGIHIDGRVLSGRSVVDESMIIGESLPVREEKGLTVSVGTINWDGPLRIEVFSIGTNSTRSKLCLMVEAIANKLAISVNISIPTSKPLLNHGGEIYEINKFNESPSRGFWIFGWEAFEETNDEVVKARATVAEQFTEEAMKVAVQKAKERLTKAPYANSLQQFKDPVNPKTHYETTGPEIWKDSSGKVDAFVSRTGTGRTITGAGKYLKEQNSNVKLYGVESVERAPQLLDFLPLKVVFKPFDRGRKKYSCARERALQKLLSSQLKKKKLVSSTKERLKHKTHNCTLGTRCFEGEGFVTCQLLQQWGTQAIVGLGGIIRVSSGPSPWVNCLLVAIYFIY</sequence>
<dbReference type="AlphaFoldDB" id="A0A922A128"/>
<gene>
    <name evidence="3" type="ORF">I3842_16G090200</name>
</gene>
<feature type="domain" description="Tryptophan synthase beta chain-like PALP" evidence="2">
    <location>
        <begin position="403"/>
        <end position="499"/>
    </location>
</feature>
<feature type="domain" description="P-type ATPase A" evidence="1">
    <location>
        <begin position="268"/>
        <end position="333"/>
    </location>
</feature>
<accession>A0A922A128</accession>
<evidence type="ECO:0000259" key="1">
    <source>
        <dbReference type="Pfam" id="PF00122"/>
    </source>
</evidence>
<dbReference type="EMBL" id="CM031840">
    <property type="protein sequence ID" value="KAG6673027.1"/>
    <property type="molecule type" value="Genomic_DNA"/>
</dbReference>
<organism evidence="3 4">
    <name type="scientific">Carya illinoinensis</name>
    <name type="common">Pecan</name>
    <dbReference type="NCBI Taxonomy" id="32201"/>
    <lineage>
        <taxon>Eukaryota</taxon>
        <taxon>Viridiplantae</taxon>
        <taxon>Streptophyta</taxon>
        <taxon>Embryophyta</taxon>
        <taxon>Tracheophyta</taxon>
        <taxon>Spermatophyta</taxon>
        <taxon>Magnoliopsida</taxon>
        <taxon>eudicotyledons</taxon>
        <taxon>Gunneridae</taxon>
        <taxon>Pentapetalae</taxon>
        <taxon>rosids</taxon>
        <taxon>fabids</taxon>
        <taxon>Fagales</taxon>
        <taxon>Juglandaceae</taxon>
        <taxon>Carya</taxon>
    </lineage>
</organism>
<name>A0A922A128_CARIL</name>
<dbReference type="InterPro" id="IPR050214">
    <property type="entry name" value="Cys_Synth/Cystath_Beta-Synth"/>
</dbReference>
<dbReference type="Proteomes" id="UP000811246">
    <property type="component" value="Chromosome 16"/>
</dbReference>